<evidence type="ECO:0000313" key="2">
    <source>
        <dbReference type="Proteomes" id="UP000265431"/>
    </source>
</evidence>
<accession>A0A399R041</accession>
<dbReference type="AlphaFoldDB" id="A0A399R041"/>
<dbReference type="Proteomes" id="UP000265431">
    <property type="component" value="Unassembled WGS sequence"/>
</dbReference>
<keyword evidence="2" id="KW-1185">Reference proteome</keyword>
<comment type="caution">
    <text evidence="1">The sequence shown here is derived from an EMBL/GenBank/DDBJ whole genome shotgun (WGS) entry which is preliminary data.</text>
</comment>
<dbReference type="InterPro" id="IPR021880">
    <property type="entry name" value="DUF3489"/>
</dbReference>
<sequence length="78" mass="8734">MTDQHTIDAPKDGTKEARLVDGLTGKGQTLKQLSALLTWQPHTVRAAMTRLRKRGYVIDRVAKTEKSAARFKLRGDKT</sequence>
<evidence type="ECO:0000313" key="1">
    <source>
        <dbReference type="EMBL" id="RIJ23257.1"/>
    </source>
</evidence>
<reference evidence="1 2" key="1">
    <citation type="submission" date="2018-08" db="EMBL/GenBank/DDBJ databases">
        <title>Henriciella mobilis sp. nov., isolated from seawater.</title>
        <authorList>
            <person name="Cheng H."/>
            <person name="Wu Y.-H."/>
            <person name="Xu X.-W."/>
            <person name="Guo L.-L."/>
        </authorList>
    </citation>
    <scope>NUCLEOTIDE SEQUENCE [LARGE SCALE GENOMIC DNA]</scope>
    <source>
        <strain evidence="1 2">CCUG66934</strain>
    </source>
</reference>
<proteinExistence type="predicted"/>
<dbReference type="Pfam" id="PF11994">
    <property type="entry name" value="DUF3489"/>
    <property type="match status" value="1"/>
</dbReference>
<organism evidence="1 2">
    <name type="scientific">Henriciella barbarensis</name>
    <dbReference type="NCBI Taxonomy" id="86342"/>
    <lineage>
        <taxon>Bacteria</taxon>
        <taxon>Pseudomonadati</taxon>
        <taxon>Pseudomonadota</taxon>
        <taxon>Alphaproteobacteria</taxon>
        <taxon>Hyphomonadales</taxon>
        <taxon>Hyphomonadaceae</taxon>
        <taxon>Henriciella</taxon>
    </lineage>
</organism>
<dbReference type="OrthoDB" id="7206991at2"/>
<dbReference type="EMBL" id="QWGB01000005">
    <property type="protein sequence ID" value="RIJ23257.1"/>
    <property type="molecule type" value="Genomic_DNA"/>
</dbReference>
<gene>
    <name evidence="1" type="ORF">D1224_02975</name>
</gene>
<name>A0A399R041_9PROT</name>
<dbReference type="RefSeq" id="WP_018147859.1">
    <property type="nucleotide sequence ID" value="NZ_QWGB01000005.1"/>
</dbReference>
<protein>
    <submittedName>
        <fullName evidence="1">DUF3489 domain-containing protein</fullName>
    </submittedName>
</protein>